<proteinExistence type="predicted"/>
<dbReference type="AlphaFoldDB" id="A0A3A3YXT8"/>
<name>A0A3A3YXT8_9ACTN</name>
<sequence length="205" mass="21420">MSGPERPHRPVPLPHVPERLAPTGPDPATLAEDRRAAAESFARTLLEAASRGGDAQVDRLVRLADEVGLADLDAAWRHAESGTVAGGLRVLYLLQAWLRSRPDEAARLLAAGRVHADVATTVLGLPAHASPDDVCRLADDLVRGALARDLTAALHRGAALCRVVAAGRGGSSGHDEAREPSEAVLGSRLLSTADDLDAAARAAER</sequence>
<keyword evidence="3" id="KW-1185">Reference proteome</keyword>
<feature type="region of interest" description="Disordered" evidence="1">
    <location>
        <begin position="1"/>
        <end position="36"/>
    </location>
</feature>
<dbReference type="OrthoDB" id="5188280at2"/>
<reference evidence="2 3" key="1">
    <citation type="submission" date="2018-09" db="EMBL/GenBank/DDBJ databases">
        <title>YIM 75000 draft genome.</title>
        <authorList>
            <person name="Tang S."/>
            <person name="Feng Y."/>
        </authorList>
    </citation>
    <scope>NUCLEOTIDE SEQUENCE [LARGE SCALE GENOMIC DNA]</scope>
    <source>
        <strain evidence="2 3">YIM 75000</strain>
    </source>
</reference>
<dbReference type="EMBL" id="QZEZ01000003">
    <property type="protein sequence ID" value="RJK96468.1"/>
    <property type="molecule type" value="Genomic_DNA"/>
</dbReference>
<protein>
    <submittedName>
        <fullName evidence="2">Uncharacterized protein</fullName>
    </submittedName>
</protein>
<organism evidence="2 3">
    <name type="scientific">Vallicoccus soli</name>
    <dbReference type="NCBI Taxonomy" id="2339232"/>
    <lineage>
        <taxon>Bacteria</taxon>
        <taxon>Bacillati</taxon>
        <taxon>Actinomycetota</taxon>
        <taxon>Actinomycetes</taxon>
        <taxon>Motilibacterales</taxon>
        <taxon>Vallicoccaceae</taxon>
        <taxon>Vallicoccus</taxon>
    </lineage>
</organism>
<evidence type="ECO:0000256" key="1">
    <source>
        <dbReference type="SAM" id="MobiDB-lite"/>
    </source>
</evidence>
<accession>A0A3A3YXT8</accession>
<evidence type="ECO:0000313" key="3">
    <source>
        <dbReference type="Proteomes" id="UP000265614"/>
    </source>
</evidence>
<dbReference type="Proteomes" id="UP000265614">
    <property type="component" value="Unassembled WGS sequence"/>
</dbReference>
<dbReference type="RefSeq" id="WP_119950225.1">
    <property type="nucleotide sequence ID" value="NZ_QZEZ01000003.1"/>
</dbReference>
<evidence type="ECO:0000313" key="2">
    <source>
        <dbReference type="EMBL" id="RJK96468.1"/>
    </source>
</evidence>
<gene>
    <name evidence="2" type="ORF">D5H78_09640</name>
</gene>
<comment type="caution">
    <text evidence="2">The sequence shown here is derived from an EMBL/GenBank/DDBJ whole genome shotgun (WGS) entry which is preliminary data.</text>
</comment>